<feature type="compositionally biased region" description="Basic and acidic residues" evidence="1">
    <location>
        <begin position="425"/>
        <end position="442"/>
    </location>
</feature>
<dbReference type="AlphaFoldDB" id="A0A8H7DUC5"/>
<dbReference type="Proteomes" id="UP000623687">
    <property type="component" value="Unassembled WGS sequence"/>
</dbReference>
<comment type="caution">
    <text evidence="2">The sequence shown here is derived from an EMBL/GenBank/DDBJ whole genome shotgun (WGS) entry which is preliminary data.</text>
</comment>
<feature type="compositionally biased region" description="Low complexity" evidence="1">
    <location>
        <begin position="591"/>
        <end position="600"/>
    </location>
</feature>
<feature type="compositionally biased region" description="Pro residues" evidence="1">
    <location>
        <begin position="561"/>
        <end position="573"/>
    </location>
</feature>
<accession>A0A8H7DUC5</accession>
<dbReference type="GeneID" id="59376532"/>
<dbReference type="EMBL" id="JACETU010000004">
    <property type="protein sequence ID" value="KAF7430999.1"/>
    <property type="molecule type" value="Genomic_DNA"/>
</dbReference>
<dbReference type="VEuPathDB" id="FungiDB:PC9H_006714"/>
<gene>
    <name evidence="2" type="ORF">PC9H_006714</name>
</gene>
<evidence type="ECO:0000313" key="3">
    <source>
        <dbReference type="Proteomes" id="UP000623687"/>
    </source>
</evidence>
<feature type="compositionally biased region" description="Low complexity" evidence="1">
    <location>
        <begin position="47"/>
        <end position="57"/>
    </location>
</feature>
<feature type="region of interest" description="Disordered" evidence="1">
    <location>
        <begin position="47"/>
        <end position="86"/>
    </location>
</feature>
<organism evidence="2 3">
    <name type="scientific">Pleurotus ostreatus</name>
    <name type="common">Oyster mushroom</name>
    <name type="synonym">White-rot fungus</name>
    <dbReference type="NCBI Taxonomy" id="5322"/>
    <lineage>
        <taxon>Eukaryota</taxon>
        <taxon>Fungi</taxon>
        <taxon>Dikarya</taxon>
        <taxon>Basidiomycota</taxon>
        <taxon>Agaricomycotina</taxon>
        <taxon>Agaricomycetes</taxon>
        <taxon>Agaricomycetidae</taxon>
        <taxon>Agaricales</taxon>
        <taxon>Pleurotineae</taxon>
        <taxon>Pleurotaceae</taxon>
        <taxon>Pleurotus</taxon>
    </lineage>
</organism>
<sequence>MRWKKLCVAWSSGFDFPSRFEALENRATDAQIFEFNFLYSPRFSLCRQPRQQATQPRTTKDKDGTKEKEGTKDKDGTNPTTAQEPDLLKPFTCNWAQGARLAFLQQSLQVYNKAALKSSQKAQDSLDGIINDYFKQFNWRHPISREPKPDDPPLDDPKAKLPASEEKLKQQVIAKMKDSIGGWMRYRANKVDHGLKQITNTSPNNPYAILLSQLSGIGLKPPKRLCAWQMLLKHGFEPHAKDFQRSFAASGEPQSEMANRRNEYDQAIFDKLGPSDKEAWAQRAKDAHEAQRAEIEGRAQRILAFTPEERQEAIERLGDFFYPIMEGVSEITRCHVTVLVGGPEPAQGGQINVLSLHVGENLSAIPKTWSEGDKPGHDICVQAYQRWLETCFTPEDQLAAAIPGTRAAALPSSRTQHSTNLRKRKENDRDPSPDPSRSDSHSIHRSSSKHQRRHARDVSSDSSDSGDTDSDTDSDLPMSKRRAKKRKERRQEKKKACKAKSKPVNIGNKTTPHTAAKPQDCFTDNDTNPPPKKKKKALDPPEASLASIQASEGNVSSKESTPPPTAPITPAPASPKQAPASLETPEVDTRAASPAASTNPNNPPCSPSRVMEKESPYVKPDAYTPFDPQWPEWFKRVYKTLTGPVKMPPVWLSLVKLYVRLEQQTNFANPERVSLVPALRPSQLPHWISRGRKVTIVPIPDLDDFTASWWAWWVSLQPAWRDVAGQASLHLRHRHFTAEQSEVPGGWKGLDIPGANGIASVMACLAWWAIELDKLVPEGYNWVCETEGAGDWLEAVADVTWVLNSIILSRRNEPN</sequence>
<feature type="compositionally biased region" description="Basic residues" evidence="1">
    <location>
        <begin position="479"/>
        <end position="501"/>
    </location>
</feature>
<feature type="region of interest" description="Disordered" evidence="1">
    <location>
        <begin position="140"/>
        <end position="166"/>
    </location>
</feature>
<name>A0A8H7DUC5_PLEOS</name>
<evidence type="ECO:0000313" key="2">
    <source>
        <dbReference type="EMBL" id="KAF7430999.1"/>
    </source>
</evidence>
<proteinExistence type="predicted"/>
<dbReference type="RefSeq" id="XP_036632277.1">
    <property type="nucleotide sequence ID" value="XM_036776258.1"/>
</dbReference>
<feature type="compositionally biased region" description="Basic residues" evidence="1">
    <location>
        <begin position="443"/>
        <end position="455"/>
    </location>
</feature>
<feature type="compositionally biased region" description="Basic and acidic residues" evidence="1">
    <location>
        <begin position="143"/>
        <end position="166"/>
    </location>
</feature>
<dbReference type="OrthoDB" id="3065655at2759"/>
<feature type="compositionally biased region" description="Polar residues" evidence="1">
    <location>
        <begin position="546"/>
        <end position="559"/>
    </location>
</feature>
<feature type="region of interest" description="Disordered" evidence="1">
    <location>
        <begin position="405"/>
        <end position="613"/>
    </location>
</feature>
<feature type="compositionally biased region" description="Acidic residues" evidence="1">
    <location>
        <begin position="464"/>
        <end position="474"/>
    </location>
</feature>
<evidence type="ECO:0000256" key="1">
    <source>
        <dbReference type="SAM" id="MobiDB-lite"/>
    </source>
</evidence>
<keyword evidence="3" id="KW-1185">Reference proteome</keyword>
<feature type="compositionally biased region" description="Basic and acidic residues" evidence="1">
    <location>
        <begin position="58"/>
        <end position="76"/>
    </location>
</feature>
<reference evidence="2" key="1">
    <citation type="submission" date="2019-07" db="EMBL/GenBank/DDBJ databases">
        <authorList>
            <person name="Palmer J.M."/>
        </authorList>
    </citation>
    <scope>NUCLEOTIDE SEQUENCE</scope>
    <source>
        <strain evidence="2">PC9</strain>
    </source>
</reference>
<protein>
    <submittedName>
        <fullName evidence="2">Uncharacterized protein</fullName>
    </submittedName>
</protein>